<organism evidence="1 2">
    <name type="scientific">Linnemannia schmuckeri</name>
    <dbReference type="NCBI Taxonomy" id="64567"/>
    <lineage>
        <taxon>Eukaryota</taxon>
        <taxon>Fungi</taxon>
        <taxon>Fungi incertae sedis</taxon>
        <taxon>Mucoromycota</taxon>
        <taxon>Mortierellomycotina</taxon>
        <taxon>Mortierellomycetes</taxon>
        <taxon>Mortierellales</taxon>
        <taxon>Mortierellaceae</taxon>
        <taxon>Linnemannia</taxon>
    </lineage>
</organism>
<accession>A0A9P5RV35</accession>
<name>A0A9P5RV35_9FUNG</name>
<reference evidence="1" key="1">
    <citation type="journal article" date="2020" name="Fungal Divers.">
        <title>Resolving the Mortierellaceae phylogeny through synthesis of multi-gene phylogenetics and phylogenomics.</title>
        <authorList>
            <person name="Vandepol N."/>
            <person name="Liber J."/>
            <person name="Desiro A."/>
            <person name="Na H."/>
            <person name="Kennedy M."/>
            <person name="Barry K."/>
            <person name="Grigoriev I.V."/>
            <person name="Miller A.N."/>
            <person name="O'Donnell K."/>
            <person name="Stajich J.E."/>
            <person name="Bonito G."/>
        </authorList>
    </citation>
    <scope>NUCLEOTIDE SEQUENCE</scope>
    <source>
        <strain evidence="1">NRRL 6426</strain>
    </source>
</reference>
<protein>
    <submittedName>
        <fullName evidence="1">Uncharacterized protein</fullName>
    </submittedName>
</protein>
<evidence type="ECO:0000313" key="1">
    <source>
        <dbReference type="EMBL" id="KAF9147202.1"/>
    </source>
</evidence>
<comment type="caution">
    <text evidence="1">The sequence shown here is derived from an EMBL/GenBank/DDBJ whole genome shotgun (WGS) entry which is preliminary data.</text>
</comment>
<dbReference type="EMBL" id="JAAAUQ010000850">
    <property type="protein sequence ID" value="KAF9147202.1"/>
    <property type="molecule type" value="Genomic_DNA"/>
</dbReference>
<dbReference type="AlphaFoldDB" id="A0A9P5RV35"/>
<sequence>MWFELSTCTTQRLVSVLGIFRPLKGFYCSDKAKFWRMALAQARAAIMQMVIDKALNQLSMKEQWRLGVVRPVLVVAMEHLEKQNLHMKYLKELK</sequence>
<evidence type="ECO:0000313" key="2">
    <source>
        <dbReference type="Proteomes" id="UP000748756"/>
    </source>
</evidence>
<gene>
    <name evidence="1" type="ORF">BG015_011205</name>
</gene>
<keyword evidence="2" id="KW-1185">Reference proteome</keyword>
<dbReference type="Proteomes" id="UP000748756">
    <property type="component" value="Unassembled WGS sequence"/>
</dbReference>
<proteinExistence type="predicted"/>